<gene>
    <name evidence="2" type="ORF">Y1Q_0018808</name>
</gene>
<accession>A0A151PIW3</accession>
<name>A0A151PIW3_ALLMI</name>
<comment type="caution">
    <text evidence="2">The sequence shown here is derived from an EMBL/GenBank/DDBJ whole genome shotgun (WGS) entry which is preliminary data.</text>
</comment>
<dbReference type="PANTHER" id="PTHR35818">
    <property type="entry name" value="C1ORF189"/>
    <property type="match status" value="1"/>
</dbReference>
<reference evidence="2 3" key="1">
    <citation type="journal article" date="2012" name="Genome Biol.">
        <title>Sequencing three crocodilian genomes to illuminate the evolution of archosaurs and amniotes.</title>
        <authorList>
            <person name="St John J.A."/>
            <person name="Braun E.L."/>
            <person name="Isberg S.R."/>
            <person name="Miles L.G."/>
            <person name="Chong A.Y."/>
            <person name="Gongora J."/>
            <person name="Dalzell P."/>
            <person name="Moran C."/>
            <person name="Bed'hom B."/>
            <person name="Abzhanov A."/>
            <person name="Burgess S.C."/>
            <person name="Cooksey A.M."/>
            <person name="Castoe T.A."/>
            <person name="Crawford N.G."/>
            <person name="Densmore L.D."/>
            <person name="Drew J.C."/>
            <person name="Edwards S.V."/>
            <person name="Faircloth B.C."/>
            <person name="Fujita M.K."/>
            <person name="Greenwold M.J."/>
            <person name="Hoffmann F.G."/>
            <person name="Howard J.M."/>
            <person name="Iguchi T."/>
            <person name="Janes D.E."/>
            <person name="Khan S.Y."/>
            <person name="Kohno S."/>
            <person name="de Koning A.J."/>
            <person name="Lance S.L."/>
            <person name="McCarthy F.M."/>
            <person name="McCormack J.E."/>
            <person name="Merchant M.E."/>
            <person name="Peterson D.G."/>
            <person name="Pollock D.D."/>
            <person name="Pourmand N."/>
            <person name="Raney B.J."/>
            <person name="Roessler K.A."/>
            <person name="Sanford J.R."/>
            <person name="Sawyer R.H."/>
            <person name="Schmidt C.J."/>
            <person name="Triplett E.W."/>
            <person name="Tuberville T.D."/>
            <person name="Venegas-Anaya M."/>
            <person name="Howard J.T."/>
            <person name="Jarvis E.D."/>
            <person name="Guillette L.J.Jr."/>
            <person name="Glenn T.C."/>
            <person name="Green R.E."/>
            <person name="Ray D.A."/>
        </authorList>
    </citation>
    <scope>NUCLEOTIDE SEQUENCE [LARGE SCALE GENOMIC DNA]</scope>
    <source>
        <strain evidence="2">KSC_2009_1</strain>
    </source>
</reference>
<organism evidence="2 3">
    <name type="scientific">Alligator mississippiensis</name>
    <name type="common">American alligator</name>
    <dbReference type="NCBI Taxonomy" id="8496"/>
    <lineage>
        <taxon>Eukaryota</taxon>
        <taxon>Metazoa</taxon>
        <taxon>Chordata</taxon>
        <taxon>Craniata</taxon>
        <taxon>Vertebrata</taxon>
        <taxon>Euteleostomi</taxon>
        <taxon>Archelosauria</taxon>
        <taxon>Archosauria</taxon>
        <taxon>Crocodylia</taxon>
        <taxon>Alligatoridae</taxon>
        <taxon>Alligatorinae</taxon>
        <taxon>Alligator</taxon>
    </lineage>
</organism>
<sequence length="113" mass="13423">MAPGKRARSRPIPVLQQILKEEELLAKVEDYKKLVQRWEQERQQALQRVQQEQRSLVASWRQLRHGLAEELRLASKELVLVRRAALCSLLQQEQLQHQQELAQLGWAFYTERL</sequence>
<proteinExistence type="predicted"/>
<keyword evidence="3" id="KW-1185">Reference proteome</keyword>
<feature type="coiled-coil region" evidence="1">
    <location>
        <begin position="21"/>
        <end position="55"/>
    </location>
</feature>
<dbReference type="PANTHER" id="PTHR35818:SF1">
    <property type="entry name" value="CILIA- AND FLAGELLA-ASSOCIATED PROTEIN 141"/>
    <property type="match status" value="1"/>
</dbReference>
<evidence type="ECO:0000256" key="1">
    <source>
        <dbReference type="SAM" id="Coils"/>
    </source>
</evidence>
<protein>
    <submittedName>
        <fullName evidence="2">Uncharacterized protein</fullName>
    </submittedName>
</protein>
<dbReference type="InterPro" id="IPR029375">
    <property type="entry name" value="CFAP141"/>
</dbReference>
<evidence type="ECO:0000313" key="2">
    <source>
        <dbReference type="EMBL" id="KYO49036.1"/>
    </source>
</evidence>
<dbReference type="STRING" id="8496.A0A151PIW3"/>
<evidence type="ECO:0000313" key="3">
    <source>
        <dbReference type="Proteomes" id="UP000050525"/>
    </source>
</evidence>
<dbReference type="Proteomes" id="UP000050525">
    <property type="component" value="Unassembled WGS sequence"/>
</dbReference>
<dbReference type="Pfam" id="PF15104">
    <property type="entry name" value="CFAP141"/>
    <property type="match status" value="1"/>
</dbReference>
<dbReference type="EMBL" id="AKHW03000117">
    <property type="protein sequence ID" value="KYO49036.1"/>
    <property type="molecule type" value="Genomic_DNA"/>
</dbReference>
<dbReference type="AlphaFoldDB" id="A0A151PIW3"/>
<keyword evidence="1" id="KW-0175">Coiled coil</keyword>